<name>A0A285T532_9FIRM</name>
<reference evidence="2 3" key="1">
    <citation type="submission" date="2017-08" db="EMBL/GenBank/DDBJ databases">
        <authorList>
            <person name="de Groot N.N."/>
        </authorList>
    </citation>
    <scope>NUCLEOTIDE SEQUENCE [LARGE SCALE GENOMIC DNA]</scope>
    <source>
        <strain evidence="2 3">DSM 9787</strain>
    </source>
</reference>
<sequence>MAAKKETSTGTYDPNTEVVRKKYDSENVNRREYTQGKGTYDPEYYQRHKEYFSSMHERYYKETYKRVPFDVPRDWYNTLTDVIDSLDEKSSVNGFIKNAVEFYVANELSDKRFEEYHIKKALIKADGLVCSKCNKEVESIDKLSLNKDGTALLCSDCLK</sequence>
<dbReference type="Proteomes" id="UP000219563">
    <property type="component" value="Unassembled WGS sequence"/>
</dbReference>
<dbReference type="RefSeq" id="WP_097077158.1">
    <property type="nucleotide sequence ID" value="NZ_OBMR01000014.1"/>
</dbReference>
<feature type="region of interest" description="Disordered" evidence="1">
    <location>
        <begin position="1"/>
        <end position="27"/>
    </location>
</feature>
<organism evidence="2 3">
    <name type="scientific">Pseudobutyrivibrio ruminis DSM 9787</name>
    <dbReference type="NCBI Taxonomy" id="1123011"/>
    <lineage>
        <taxon>Bacteria</taxon>
        <taxon>Bacillati</taxon>
        <taxon>Bacillota</taxon>
        <taxon>Clostridia</taxon>
        <taxon>Lachnospirales</taxon>
        <taxon>Lachnospiraceae</taxon>
        <taxon>Pseudobutyrivibrio</taxon>
    </lineage>
</organism>
<evidence type="ECO:0000313" key="2">
    <source>
        <dbReference type="EMBL" id="SOC16346.1"/>
    </source>
</evidence>
<evidence type="ECO:0000313" key="3">
    <source>
        <dbReference type="Proteomes" id="UP000219563"/>
    </source>
</evidence>
<evidence type="ECO:0000256" key="1">
    <source>
        <dbReference type="SAM" id="MobiDB-lite"/>
    </source>
</evidence>
<accession>A0A285T532</accession>
<feature type="compositionally biased region" description="Basic and acidic residues" evidence="1">
    <location>
        <begin position="18"/>
        <end position="27"/>
    </location>
</feature>
<gene>
    <name evidence="2" type="ORF">SAMN02910411_0372</name>
</gene>
<proteinExistence type="predicted"/>
<dbReference type="EMBL" id="OBMR01000014">
    <property type="protein sequence ID" value="SOC16346.1"/>
    <property type="molecule type" value="Genomic_DNA"/>
</dbReference>
<dbReference type="AlphaFoldDB" id="A0A285T532"/>
<protein>
    <submittedName>
        <fullName evidence="2">Uncharacterized protein</fullName>
    </submittedName>
</protein>